<reference evidence="2 3" key="1">
    <citation type="submission" date="2024-09" db="EMBL/GenBank/DDBJ databases">
        <authorList>
            <person name="Sun Q."/>
            <person name="Mori K."/>
        </authorList>
    </citation>
    <scope>NUCLEOTIDE SEQUENCE [LARGE SCALE GENOMIC DNA]</scope>
    <source>
        <strain evidence="2 3">TBRC 7907</strain>
    </source>
</reference>
<keyword evidence="3" id="KW-1185">Reference proteome</keyword>
<gene>
    <name evidence="2" type="ORF">ACFFQA_03480</name>
</gene>
<sequence length="152" mass="15542">MRRAAVLLLLALLAGCGVRPTDIVRAGPAPILPANGEGAVLYFLSGEQLQPASRATGQPLGPAQAVELLLGGPTEAERSAGLVTKLPFTSGKATLNGTTLTVPIPVVGLPEEAVQQLVCTAVRALAPTGERFGLFLAGPTRALGYRECSAMT</sequence>
<comment type="caution">
    <text evidence="2">The sequence shown here is derived from an EMBL/GenBank/DDBJ whole genome shotgun (WGS) entry which is preliminary data.</text>
</comment>
<evidence type="ECO:0000313" key="3">
    <source>
        <dbReference type="Proteomes" id="UP001589693"/>
    </source>
</evidence>
<accession>A0ABV5ZSD3</accession>
<feature type="chain" id="PRO_5047498925" description="GerMN domain-containing protein" evidence="1">
    <location>
        <begin position="21"/>
        <end position="152"/>
    </location>
</feature>
<dbReference type="PROSITE" id="PS51257">
    <property type="entry name" value="PROKAR_LIPOPROTEIN"/>
    <property type="match status" value="1"/>
</dbReference>
<feature type="signal peptide" evidence="1">
    <location>
        <begin position="1"/>
        <end position="20"/>
    </location>
</feature>
<name>A0ABV5ZSD3_9PSEU</name>
<evidence type="ECO:0000313" key="2">
    <source>
        <dbReference type="EMBL" id="MFB9902989.1"/>
    </source>
</evidence>
<dbReference type="Proteomes" id="UP001589693">
    <property type="component" value="Unassembled WGS sequence"/>
</dbReference>
<dbReference type="RefSeq" id="WP_377850088.1">
    <property type="nucleotide sequence ID" value="NZ_JBHLZU010000002.1"/>
</dbReference>
<evidence type="ECO:0008006" key="4">
    <source>
        <dbReference type="Google" id="ProtNLM"/>
    </source>
</evidence>
<proteinExistence type="predicted"/>
<keyword evidence="1" id="KW-0732">Signal</keyword>
<protein>
    <recommendedName>
        <fullName evidence="4">GerMN domain-containing protein</fullName>
    </recommendedName>
</protein>
<dbReference type="EMBL" id="JBHLZU010000002">
    <property type="protein sequence ID" value="MFB9902989.1"/>
    <property type="molecule type" value="Genomic_DNA"/>
</dbReference>
<organism evidence="2 3">
    <name type="scientific">Allokutzneria oryzae</name>
    <dbReference type="NCBI Taxonomy" id="1378989"/>
    <lineage>
        <taxon>Bacteria</taxon>
        <taxon>Bacillati</taxon>
        <taxon>Actinomycetota</taxon>
        <taxon>Actinomycetes</taxon>
        <taxon>Pseudonocardiales</taxon>
        <taxon>Pseudonocardiaceae</taxon>
        <taxon>Allokutzneria</taxon>
    </lineage>
</organism>
<evidence type="ECO:0000256" key="1">
    <source>
        <dbReference type="SAM" id="SignalP"/>
    </source>
</evidence>